<dbReference type="Pfam" id="PF00535">
    <property type="entry name" value="Glycos_transf_2"/>
    <property type="match status" value="1"/>
</dbReference>
<proteinExistence type="predicted"/>
<accession>A0A6I4T7V6</accession>
<keyword evidence="3" id="KW-1185">Reference proteome</keyword>
<dbReference type="GO" id="GO:0016740">
    <property type="term" value="F:transferase activity"/>
    <property type="evidence" value="ECO:0007669"/>
    <property type="project" value="UniProtKB-KW"/>
</dbReference>
<dbReference type="EMBL" id="WTYT01000005">
    <property type="protein sequence ID" value="MXO66342.1"/>
    <property type="molecule type" value="Genomic_DNA"/>
</dbReference>
<dbReference type="PANTHER" id="PTHR43685:SF2">
    <property type="entry name" value="GLYCOSYLTRANSFERASE 2-LIKE DOMAIN-CONTAINING PROTEIN"/>
    <property type="match status" value="1"/>
</dbReference>
<sequence length="309" mass="34156">MTQPLFSIIMPAYNAEKTIEAAIYSALEQSEDDFELIVIDDGSQDSTLRKALHLAVDDRRIHVVSRENAGVSEARNLGVEMARGLFIAFLDADDQWYPNKLAAHRHFHAANPNVAASFGQIAFREDRRGTLQPAKTLSSVPQGPLSLMQILSENPVCTTSNLVVSAAAFHTTGPFEAGLNHAEDQEWLARLICHGFALCGIDELLVDYRMSDDGLSADLDAMLNGWRSLVERYAGSRDMSGAEAIYCRYLARRALRTGAPVSSAYRFARQGLNRNATAFFNDMRRGWMTLLGVALSPAIPRNLRPHLFA</sequence>
<name>A0A6I4T7V6_9SPHN</name>
<dbReference type="Gene3D" id="3.90.550.10">
    <property type="entry name" value="Spore Coat Polysaccharide Biosynthesis Protein SpsA, Chain A"/>
    <property type="match status" value="1"/>
</dbReference>
<dbReference type="AlphaFoldDB" id="A0A6I4T7V6"/>
<dbReference type="RefSeq" id="WP_160736797.1">
    <property type="nucleotide sequence ID" value="NZ_WTYT01000005.1"/>
</dbReference>
<organism evidence="2 3">
    <name type="scientific">Altericroceibacterium endophyticum</name>
    <dbReference type="NCBI Taxonomy" id="1808508"/>
    <lineage>
        <taxon>Bacteria</taxon>
        <taxon>Pseudomonadati</taxon>
        <taxon>Pseudomonadota</taxon>
        <taxon>Alphaproteobacteria</taxon>
        <taxon>Sphingomonadales</taxon>
        <taxon>Erythrobacteraceae</taxon>
        <taxon>Altericroceibacterium</taxon>
    </lineage>
</organism>
<dbReference type="PANTHER" id="PTHR43685">
    <property type="entry name" value="GLYCOSYLTRANSFERASE"/>
    <property type="match status" value="1"/>
</dbReference>
<evidence type="ECO:0000259" key="1">
    <source>
        <dbReference type="Pfam" id="PF00535"/>
    </source>
</evidence>
<reference evidence="2 3" key="1">
    <citation type="submission" date="2019-12" db="EMBL/GenBank/DDBJ databases">
        <title>Genomic-based taxomic classification of the family Erythrobacteraceae.</title>
        <authorList>
            <person name="Xu L."/>
        </authorList>
    </citation>
    <scope>NUCLEOTIDE SEQUENCE [LARGE SCALE GENOMIC DNA]</scope>
    <source>
        <strain evidence="2 3">LMG 29518</strain>
    </source>
</reference>
<evidence type="ECO:0000313" key="3">
    <source>
        <dbReference type="Proteomes" id="UP000438476"/>
    </source>
</evidence>
<dbReference type="SUPFAM" id="SSF53448">
    <property type="entry name" value="Nucleotide-diphospho-sugar transferases"/>
    <property type="match status" value="1"/>
</dbReference>
<feature type="domain" description="Glycosyltransferase 2-like" evidence="1">
    <location>
        <begin position="7"/>
        <end position="165"/>
    </location>
</feature>
<dbReference type="InterPro" id="IPR050834">
    <property type="entry name" value="Glycosyltransf_2"/>
</dbReference>
<dbReference type="CDD" id="cd00761">
    <property type="entry name" value="Glyco_tranf_GTA_type"/>
    <property type="match status" value="1"/>
</dbReference>
<comment type="caution">
    <text evidence="2">The sequence shown here is derived from an EMBL/GenBank/DDBJ whole genome shotgun (WGS) entry which is preliminary data.</text>
</comment>
<evidence type="ECO:0000313" key="2">
    <source>
        <dbReference type="EMBL" id="MXO66342.1"/>
    </source>
</evidence>
<protein>
    <submittedName>
        <fullName evidence="2">Glycosyltransferase</fullName>
    </submittedName>
</protein>
<dbReference type="OrthoDB" id="9813349at2"/>
<keyword evidence="2" id="KW-0808">Transferase</keyword>
<gene>
    <name evidence="2" type="ORF">GRI91_11290</name>
</gene>
<dbReference type="Proteomes" id="UP000438476">
    <property type="component" value="Unassembled WGS sequence"/>
</dbReference>
<dbReference type="InterPro" id="IPR029044">
    <property type="entry name" value="Nucleotide-diphossugar_trans"/>
</dbReference>
<dbReference type="InterPro" id="IPR001173">
    <property type="entry name" value="Glyco_trans_2-like"/>
</dbReference>